<sequence length="485" mass="51889">MQPTFLGLLVAALGLAVLFRREEVVVKTALLLTLLGSGAVVNPPSLGGASILAAPAFTGFIALRNLMTKGGALRFLAAFRVGSPGFWLLLAILYGAVAAFLIGPFFHGKIEVYPVSRPAPEGEPTFLFPFEPMSGNLTQTVYSIGQLVLYGSVTALIATRRSHRAVLDGLVFLGVAHVAISLIDLATYYSGTGVLLDWLRTATYTSWTDNEIAGFKRISGLFPETSMYSIYGMTILGMTLRLVLARYRTRITQPVFYMTLVLLILSTSSTAYAALTVASALFLLVALKDAWLLERFRTMRVILVCGLALFLVAATLLLLAPGLGDQARVLIDETITNKMSSTSGAERSNLNAGAFKTFFDTLMLGAGIGSVRTSSFVLTLLSNLGLFGTVCFCLFIASLFGRDTSVRDCDPETRVLANAARWGVISGLIAASASFHVFDLGPLFYTLAALSHPRLLVAVSLPPTHAARQFARRGSSPTGTFARGA</sequence>
<feature type="transmembrane region" description="Helical" evidence="1">
    <location>
        <begin position="299"/>
        <end position="320"/>
    </location>
</feature>
<name>A0A316GCY2_9RHOB</name>
<keyword evidence="1" id="KW-0812">Transmembrane</keyword>
<dbReference type="AlphaFoldDB" id="A0A316GCY2"/>
<evidence type="ECO:0000313" key="2">
    <source>
        <dbReference type="EMBL" id="PWK58839.1"/>
    </source>
</evidence>
<protein>
    <recommendedName>
        <fullName evidence="4">O-antigen ligase-like membrane protein</fullName>
    </recommendedName>
</protein>
<feature type="transmembrane region" description="Helical" evidence="1">
    <location>
        <begin position="256"/>
        <end position="287"/>
    </location>
</feature>
<accession>A0A316GCY2</accession>
<keyword evidence="3" id="KW-1185">Reference proteome</keyword>
<feature type="transmembrane region" description="Helical" evidence="1">
    <location>
        <begin position="45"/>
        <end position="66"/>
    </location>
</feature>
<keyword evidence="1" id="KW-0472">Membrane</keyword>
<dbReference type="OrthoDB" id="7010242at2"/>
<feature type="transmembrane region" description="Helical" evidence="1">
    <location>
        <begin position="376"/>
        <end position="400"/>
    </location>
</feature>
<proteinExistence type="predicted"/>
<evidence type="ECO:0000313" key="3">
    <source>
        <dbReference type="Proteomes" id="UP000245390"/>
    </source>
</evidence>
<gene>
    <name evidence="2" type="ORF">C8D95_101655</name>
</gene>
<evidence type="ECO:0008006" key="4">
    <source>
        <dbReference type="Google" id="ProtNLM"/>
    </source>
</evidence>
<reference evidence="2 3" key="1">
    <citation type="submission" date="2018-05" db="EMBL/GenBank/DDBJ databases">
        <title>Genomic Encyclopedia of Type Strains, Phase IV (KMG-IV): sequencing the most valuable type-strain genomes for metagenomic binning, comparative biology and taxonomic classification.</title>
        <authorList>
            <person name="Goeker M."/>
        </authorList>
    </citation>
    <scope>NUCLEOTIDE SEQUENCE [LARGE SCALE GENOMIC DNA]</scope>
    <source>
        <strain evidence="2 3">DSM 103371</strain>
    </source>
</reference>
<dbReference type="KEGG" id="salo:EF888_04715"/>
<evidence type="ECO:0000256" key="1">
    <source>
        <dbReference type="SAM" id="Phobius"/>
    </source>
</evidence>
<comment type="caution">
    <text evidence="2">The sequence shown here is derived from an EMBL/GenBank/DDBJ whole genome shotgun (WGS) entry which is preliminary data.</text>
</comment>
<dbReference type="RefSeq" id="WP_109757685.1">
    <property type="nucleotide sequence ID" value="NZ_CP034588.1"/>
</dbReference>
<organism evidence="2 3">
    <name type="scientific">Silicimonas algicola</name>
    <dbReference type="NCBI Taxonomy" id="1826607"/>
    <lineage>
        <taxon>Bacteria</taxon>
        <taxon>Pseudomonadati</taxon>
        <taxon>Pseudomonadota</taxon>
        <taxon>Alphaproteobacteria</taxon>
        <taxon>Rhodobacterales</taxon>
        <taxon>Paracoccaceae</taxon>
    </lineage>
</organism>
<feature type="transmembrane region" description="Helical" evidence="1">
    <location>
        <begin position="86"/>
        <end position="106"/>
    </location>
</feature>
<feature type="transmembrane region" description="Helical" evidence="1">
    <location>
        <begin position="226"/>
        <end position="244"/>
    </location>
</feature>
<dbReference type="EMBL" id="QGGV01000001">
    <property type="protein sequence ID" value="PWK58839.1"/>
    <property type="molecule type" value="Genomic_DNA"/>
</dbReference>
<keyword evidence="1" id="KW-1133">Transmembrane helix</keyword>
<feature type="transmembrane region" description="Helical" evidence="1">
    <location>
        <begin position="420"/>
        <end position="445"/>
    </location>
</feature>
<dbReference type="Proteomes" id="UP000245390">
    <property type="component" value="Unassembled WGS sequence"/>
</dbReference>
<feature type="transmembrane region" description="Helical" evidence="1">
    <location>
        <begin position="170"/>
        <end position="189"/>
    </location>
</feature>
<feature type="transmembrane region" description="Helical" evidence="1">
    <location>
        <begin position="140"/>
        <end position="158"/>
    </location>
</feature>